<dbReference type="Proteomes" id="UP001476798">
    <property type="component" value="Unassembled WGS sequence"/>
</dbReference>
<dbReference type="InterPro" id="IPR013598">
    <property type="entry name" value="Exportin-1/Importin-b-like"/>
</dbReference>
<dbReference type="Pfam" id="PF18777">
    <property type="entry name" value="CRM1_repeat"/>
    <property type="match status" value="1"/>
</dbReference>
<feature type="domain" description="Exportin-1/Importin-beta-like" evidence="1">
    <location>
        <begin position="2"/>
        <end position="60"/>
    </location>
</feature>
<dbReference type="SUPFAM" id="SSF48371">
    <property type="entry name" value="ARM repeat"/>
    <property type="match status" value="1"/>
</dbReference>
<dbReference type="InterPro" id="IPR011989">
    <property type="entry name" value="ARM-like"/>
</dbReference>
<gene>
    <name evidence="2" type="primary">XPO1_1</name>
    <name evidence="2" type="ORF">GOODEAATRI_006913</name>
</gene>
<evidence type="ECO:0000313" key="2">
    <source>
        <dbReference type="EMBL" id="MEQ2187661.1"/>
    </source>
</evidence>
<protein>
    <submittedName>
        <fullName evidence="2">Exportin-1</fullName>
    </submittedName>
</protein>
<dbReference type="PANTHER" id="PTHR11223">
    <property type="entry name" value="EXPORTIN 1/5"/>
    <property type="match status" value="1"/>
</dbReference>
<proteinExistence type="predicted"/>
<dbReference type="PANTHER" id="PTHR11223:SF15">
    <property type="entry name" value="EXPORTIN 1 (CRM1 HOMOLOG, YEAST) B"/>
    <property type="match status" value="1"/>
</dbReference>
<evidence type="ECO:0000259" key="1">
    <source>
        <dbReference type="Pfam" id="PF08389"/>
    </source>
</evidence>
<name>A0ABV0PVX5_9TELE</name>
<organism evidence="2 3">
    <name type="scientific">Goodea atripinnis</name>
    <dbReference type="NCBI Taxonomy" id="208336"/>
    <lineage>
        <taxon>Eukaryota</taxon>
        <taxon>Metazoa</taxon>
        <taxon>Chordata</taxon>
        <taxon>Craniata</taxon>
        <taxon>Vertebrata</taxon>
        <taxon>Euteleostomi</taxon>
        <taxon>Actinopterygii</taxon>
        <taxon>Neopterygii</taxon>
        <taxon>Teleostei</taxon>
        <taxon>Neoteleostei</taxon>
        <taxon>Acanthomorphata</taxon>
        <taxon>Ovalentaria</taxon>
        <taxon>Atherinomorphae</taxon>
        <taxon>Cyprinodontiformes</taxon>
        <taxon>Goodeidae</taxon>
        <taxon>Goodea</taxon>
    </lineage>
</organism>
<dbReference type="Gene3D" id="1.25.10.10">
    <property type="entry name" value="Leucine-rich Repeat Variant"/>
    <property type="match status" value="2"/>
</dbReference>
<dbReference type="InterPro" id="IPR045065">
    <property type="entry name" value="XPO1/5"/>
</dbReference>
<accession>A0ABV0PVX5</accession>
<comment type="caution">
    <text evidence="2">The sequence shown here is derived from an EMBL/GenBank/DDBJ whole genome shotgun (WGS) entry which is preliminary data.</text>
</comment>
<keyword evidence="3" id="KW-1185">Reference proteome</keyword>
<dbReference type="InterPro" id="IPR016024">
    <property type="entry name" value="ARM-type_fold"/>
</dbReference>
<sequence>MILVQILKQEWPKHWPTFISDIVGASRTSESLCQNNMIILKLLSEEVFDFSSGQMTQENSQNAPLVHATLETLLRFLNWIPLGYIFETKLISTLVYKFLNVPMFRNVTLKCLTEIAGVSVSQYEEQFVTLFTLTMCQLKQMLPLNTNIRLAYANGKDDEQNFIQNLSLFLCTFLKEHGQLIEKRLNLRETLMEALHYMLLVSEVEETEIFKICLEYWNHLAAELYRESPFSTSTSPLLSGNQHFDVPPRRQLYLPVLSKVPTATITVTF</sequence>
<reference evidence="2 3" key="1">
    <citation type="submission" date="2021-06" db="EMBL/GenBank/DDBJ databases">
        <authorList>
            <person name="Palmer J.M."/>
        </authorList>
    </citation>
    <scope>NUCLEOTIDE SEQUENCE [LARGE SCALE GENOMIC DNA]</scope>
    <source>
        <strain evidence="2 3">GA_2019</strain>
        <tissue evidence="2">Muscle</tissue>
    </source>
</reference>
<dbReference type="EMBL" id="JAHRIO010090299">
    <property type="protein sequence ID" value="MEQ2187661.1"/>
    <property type="molecule type" value="Genomic_DNA"/>
</dbReference>
<evidence type="ECO:0000313" key="3">
    <source>
        <dbReference type="Proteomes" id="UP001476798"/>
    </source>
</evidence>
<dbReference type="Pfam" id="PF08389">
    <property type="entry name" value="Xpo1"/>
    <property type="match status" value="1"/>
</dbReference>
<dbReference type="InterPro" id="IPR041123">
    <property type="entry name" value="CRM1_repeat"/>
</dbReference>